<feature type="transmembrane region" description="Helical" evidence="1">
    <location>
        <begin position="46"/>
        <end position="75"/>
    </location>
</feature>
<dbReference type="AlphaFoldDB" id="A0A1G8PSZ9"/>
<evidence type="ECO:0000313" key="3">
    <source>
        <dbReference type="Proteomes" id="UP000198525"/>
    </source>
</evidence>
<reference evidence="2 3" key="1">
    <citation type="submission" date="2016-10" db="EMBL/GenBank/DDBJ databases">
        <authorList>
            <person name="de Groot N.N."/>
        </authorList>
    </citation>
    <scope>NUCLEOTIDE SEQUENCE [LARGE SCALE GENOMIC DNA]</scope>
    <source>
        <strain evidence="2 3">CGMCC 1.6133</strain>
    </source>
</reference>
<dbReference type="RefSeq" id="WP_089682916.1">
    <property type="nucleotide sequence ID" value="NZ_FNES01000002.1"/>
</dbReference>
<feature type="transmembrane region" description="Helical" evidence="1">
    <location>
        <begin position="105"/>
        <end position="130"/>
    </location>
</feature>
<evidence type="ECO:0000313" key="2">
    <source>
        <dbReference type="EMBL" id="SDI95335.1"/>
    </source>
</evidence>
<feature type="transmembrane region" description="Helical" evidence="1">
    <location>
        <begin position="250"/>
        <end position="271"/>
    </location>
</feature>
<feature type="transmembrane region" description="Helical" evidence="1">
    <location>
        <begin position="176"/>
        <end position="198"/>
    </location>
</feature>
<dbReference type="GO" id="GO:0005886">
    <property type="term" value="C:plasma membrane"/>
    <property type="evidence" value="ECO:0007669"/>
    <property type="project" value="UniProtKB-SubCell"/>
</dbReference>
<gene>
    <name evidence="2" type="ORF">SAMN04487954_102178</name>
</gene>
<dbReference type="GO" id="GO:0140359">
    <property type="term" value="F:ABC-type transporter activity"/>
    <property type="evidence" value="ECO:0007669"/>
    <property type="project" value="InterPro"/>
</dbReference>
<dbReference type="PANTHER" id="PTHR43471:SF1">
    <property type="entry name" value="ABC TRANSPORTER PERMEASE PROTEIN NOSY-RELATED"/>
    <property type="match status" value="1"/>
</dbReference>
<evidence type="ECO:0000256" key="1">
    <source>
        <dbReference type="SAM" id="Phobius"/>
    </source>
</evidence>
<keyword evidence="3" id="KW-1185">Reference proteome</keyword>
<dbReference type="Pfam" id="PF12679">
    <property type="entry name" value="ABC2_membrane_2"/>
    <property type="match status" value="1"/>
</dbReference>
<dbReference type="Proteomes" id="UP000198525">
    <property type="component" value="Unassembled WGS sequence"/>
</dbReference>
<protein>
    <submittedName>
        <fullName evidence="2">Cu-processing system permease protein</fullName>
    </submittedName>
</protein>
<dbReference type="OrthoDB" id="9805862at2"/>
<feature type="transmembrane region" description="Helical" evidence="1">
    <location>
        <begin position="136"/>
        <end position="164"/>
    </location>
</feature>
<keyword evidence="1" id="KW-1133">Transmembrane helix</keyword>
<keyword evidence="1" id="KW-0812">Transmembrane</keyword>
<organism evidence="2 3">
    <name type="scientific">Billgrantia gudaonensis</name>
    <dbReference type="NCBI Taxonomy" id="376427"/>
    <lineage>
        <taxon>Bacteria</taxon>
        <taxon>Pseudomonadati</taxon>
        <taxon>Pseudomonadota</taxon>
        <taxon>Gammaproteobacteria</taxon>
        <taxon>Oceanospirillales</taxon>
        <taxon>Halomonadaceae</taxon>
        <taxon>Billgrantia</taxon>
    </lineage>
</organism>
<accession>A0A1G8PSZ9</accession>
<dbReference type="STRING" id="376427.SAMN04487954_102178"/>
<feature type="transmembrane region" description="Helical" evidence="1">
    <location>
        <begin position="20"/>
        <end position="40"/>
    </location>
</feature>
<dbReference type="EMBL" id="FNES01000002">
    <property type="protein sequence ID" value="SDI95335.1"/>
    <property type="molecule type" value="Genomic_DNA"/>
</dbReference>
<proteinExistence type="predicted"/>
<dbReference type="PANTHER" id="PTHR43471">
    <property type="entry name" value="ABC TRANSPORTER PERMEASE"/>
    <property type="match status" value="1"/>
</dbReference>
<name>A0A1G8PSZ9_9GAMM</name>
<sequence length="276" mass="28942">MNHLVTVAGKEFRDGLRNRWVLAITLVFGLLAIGLAYFGAAASGQVGFTGVATTIVSLSSLAVFLIPLIALLLAYDSIVGEDEQGTLLLLLTYPISRVEILAGKFLGHAAILGVSTLVGFGVAGLVIAAFGNHDDLGQLLAALALFILSATLLGWAFIGFAYLISVSVSEKSRAAGIALVVWFAFVLVFDLLLLALLVGTGGEVSQGLFHVLLLLNPADIFRILNLTFFEAARTQAGLASLGADAAFHPALLLGALSLWVAAPLGAALWIFRRREA</sequence>
<keyword evidence="1" id="KW-0472">Membrane</keyword>